<feature type="transmembrane region" description="Helical" evidence="5">
    <location>
        <begin position="137"/>
        <end position="161"/>
    </location>
</feature>
<protein>
    <submittedName>
        <fullName evidence="7">Yip1 domain protein</fullName>
    </submittedName>
</protein>
<feature type="transmembrane region" description="Helical" evidence="5">
    <location>
        <begin position="33"/>
        <end position="56"/>
    </location>
</feature>
<keyword evidence="2 5" id="KW-0812">Transmembrane</keyword>
<keyword evidence="8" id="KW-1185">Reference proteome</keyword>
<dbReference type="EMBL" id="FWXB01000012">
    <property type="protein sequence ID" value="SMC13293.1"/>
    <property type="molecule type" value="Genomic_DNA"/>
</dbReference>
<dbReference type="GO" id="GO:0016020">
    <property type="term" value="C:membrane"/>
    <property type="evidence" value="ECO:0007669"/>
    <property type="project" value="UniProtKB-SubCell"/>
</dbReference>
<dbReference type="Proteomes" id="UP000193224">
    <property type="component" value="Unassembled WGS sequence"/>
</dbReference>
<feature type="transmembrane region" description="Helical" evidence="5">
    <location>
        <begin position="110"/>
        <end position="131"/>
    </location>
</feature>
<gene>
    <name evidence="7" type="ORF">ROA7745_03139</name>
</gene>
<feature type="transmembrane region" description="Helical" evidence="5">
    <location>
        <begin position="76"/>
        <end position="98"/>
    </location>
</feature>
<evidence type="ECO:0000256" key="4">
    <source>
        <dbReference type="ARBA" id="ARBA00023136"/>
    </source>
</evidence>
<dbReference type="InterPro" id="IPR006977">
    <property type="entry name" value="Yip1_dom"/>
</dbReference>
<evidence type="ECO:0000313" key="8">
    <source>
        <dbReference type="Proteomes" id="UP000193224"/>
    </source>
</evidence>
<proteinExistence type="predicted"/>
<accession>A0A1X7BUP1</accession>
<keyword evidence="4 5" id="KW-0472">Membrane</keyword>
<evidence type="ECO:0000256" key="5">
    <source>
        <dbReference type="SAM" id="Phobius"/>
    </source>
</evidence>
<evidence type="ECO:0000313" key="7">
    <source>
        <dbReference type="EMBL" id="SMC13293.1"/>
    </source>
</evidence>
<organism evidence="7 8">
    <name type="scientific">Roseovarius aestuarii</name>
    <dbReference type="NCBI Taxonomy" id="475083"/>
    <lineage>
        <taxon>Bacteria</taxon>
        <taxon>Pseudomonadati</taxon>
        <taxon>Pseudomonadota</taxon>
        <taxon>Alphaproteobacteria</taxon>
        <taxon>Rhodobacterales</taxon>
        <taxon>Roseobacteraceae</taxon>
        <taxon>Roseovarius</taxon>
    </lineage>
</organism>
<dbReference type="Pfam" id="PF04893">
    <property type="entry name" value="Yip1"/>
    <property type="match status" value="1"/>
</dbReference>
<feature type="domain" description="Yip1" evidence="6">
    <location>
        <begin position="13"/>
        <end position="187"/>
    </location>
</feature>
<evidence type="ECO:0000259" key="6">
    <source>
        <dbReference type="Pfam" id="PF04893"/>
    </source>
</evidence>
<dbReference type="RefSeq" id="WP_176237718.1">
    <property type="nucleotide sequence ID" value="NZ_FWXB01000012.1"/>
</dbReference>
<name>A0A1X7BUP1_9RHOB</name>
<sequence length="200" mass="21429">MTDISLKHLLQTTLTRPREGAQTMIALNLSSQVLWMALTLISVTMSAIVSGLFHLMPIPDPATAQLVSSMLFYSSPLGFAILNLGNVVLSIFVLLWSGRLFGGTGEIRDILSAIVLFQGTVIVLLIGIGVVSMLLPILSAVLFVVFAIWVIWAMISVIDVAHRFESIGKSIAVFLMATFVVPFGLSVIIGVVTAPFIGVS</sequence>
<keyword evidence="3 5" id="KW-1133">Transmembrane helix</keyword>
<feature type="transmembrane region" description="Helical" evidence="5">
    <location>
        <begin position="173"/>
        <end position="197"/>
    </location>
</feature>
<dbReference type="AlphaFoldDB" id="A0A1X7BUP1"/>
<evidence type="ECO:0000256" key="1">
    <source>
        <dbReference type="ARBA" id="ARBA00004141"/>
    </source>
</evidence>
<evidence type="ECO:0000256" key="3">
    <source>
        <dbReference type="ARBA" id="ARBA00022989"/>
    </source>
</evidence>
<comment type="subcellular location">
    <subcellularLocation>
        <location evidence="1">Membrane</location>
        <topology evidence="1">Multi-pass membrane protein</topology>
    </subcellularLocation>
</comment>
<reference evidence="7 8" key="1">
    <citation type="submission" date="2017-03" db="EMBL/GenBank/DDBJ databases">
        <authorList>
            <person name="Afonso C.L."/>
            <person name="Miller P.J."/>
            <person name="Scott M.A."/>
            <person name="Spackman E."/>
            <person name="Goraichik I."/>
            <person name="Dimitrov K.M."/>
            <person name="Suarez D.L."/>
            <person name="Swayne D.E."/>
        </authorList>
    </citation>
    <scope>NUCLEOTIDE SEQUENCE [LARGE SCALE GENOMIC DNA]</scope>
    <source>
        <strain evidence="7 8">CECT 7745</strain>
    </source>
</reference>
<evidence type="ECO:0000256" key="2">
    <source>
        <dbReference type="ARBA" id="ARBA00022692"/>
    </source>
</evidence>